<organism evidence="3 4">
    <name type="scientific">Plectosphaerella cucumerina</name>
    <dbReference type="NCBI Taxonomy" id="40658"/>
    <lineage>
        <taxon>Eukaryota</taxon>
        <taxon>Fungi</taxon>
        <taxon>Dikarya</taxon>
        <taxon>Ascomycota</taxon>
        <taxon>Pezizomycotina</taxon>
        <taxon>Sordariomycetes</taxon>
        <taxon>Hypocreomycetidae</taxon>
        <taxon>Glomerellales</taxon>
        <taxon>Plectosphaerellaceae</taxon>
        <taxon>Plectosphaerella</taxon>
    </lineage>
</organism>
<evidence type="ECO:0000256" key="2">
    <source>
        <dbReference type="SAM" id="SignalP"/>
    </source>
</evidence>
<reference evidence="3" key="1">
    <citation type="journal article" date="2021" name="Nat. Commun.">
        <title>Genetic determinants of endophytism in the Arabidopsis root mycobiome.</title>
        <authorList>
            <person name="Mesny F."/>
            <person name="Miyauchi S."/>
            <person name="Thiergart T."/>
            <person name="Pickel B."/>
            <person name="Atanasova L."/>
            <person name="Karlsson M."/>
            <person name="Huettel B."/>
            <person name="Barry K.W."/>
            <person name="Haridas S."/>
            <person name="Chen C."/>
            <person name="Bauer D."/>
            <person name="Andreopoulos W."/>
            <person name="Pangilinan J."/>
            <person name="LaButti K."/>
            <person name="Riley R."/>
            <person name="Lipzen A."/>
            <person name="Clum A."/>
            <person name="Drula E."/>
            <person name="Henrissat B."/>
            <person name="Kohler A."/>
            <person name="Grigoriev I.V."/>
            <person name="Martin F.M."/>
            <person name="Hacquard S."/>
        </authorList>
    </citation>
    <scope>NUCLEOTIDE SEQUENCE</scope>
    <source>
        <strain evidence="3">MPI-CAGE-AT-0016</strain>
    </source>
</reference>
<evidence type="ECO:0000256" key="1">
    <source>
        <dbReference type="SAM" id="MobiDB-lite"/>
    </source>
</evidence>
<feature type="compositionally biased region" description="Gly residues" evidence="1">
    <location>
        <begin position="252"/>
        <end position="270"/>
    </location>
</feature>
<feature type="chain" id="PRO_5035419102" evidence="2">
    <location>
        <begin position="21"/>
        <end position="305"/>
    </location>
</feature>
<protein>
    <submittedName>
        <fullName evidence="3">Uncharacterized protein</fullName>
    </submittedName>
</protein>
<accession>A0A8K0T7Q7</accession>
<keyword evidence="2" id="KW-0732">Signal</keyword>
<dbReference type="OrthoDB" id="5243723at2759"/>
<feature type="region of interest" description="Disordered" evidence="1">
    <location>
        <begin position="228"/>
        <end position="270"/>
    </location>
</feature>
<proteinExistence type="predicted"/>
<feature type="signal peptide" evidence="2">
    <location>
        <begin position="1"/>
        <end position="20"/>
    </location>
</feature>
<comment type="caution">
    <text evidence="3">The sequence shown here is derived from an EMBL/GenBank/DDBJ whole genome shotgun (WGS) entry which is preliminary data.</text>
</comment>
<evidence type="ECO:0000313" key="4">
    <source>
        <dbReference type="Proteomes" id="UP000813385"/>
    </source>
</evidence>
<keyword evidence="4" id="KW-1185">Reference proteome</keyword>
<dbReference type="Proteomes" id="UP000813385">
    <property type="component" value="Unassembled WGS sequence"/>
</dbReference>
<evidence type="ECO:0000313" key="3">
    <source>
        <dbReference type="EMBL" id="KAH7353400.1"/>
    </source>
</evidence>
<sequence length="305" mass="32065">MHITAFAVSMLLASFQAVNALGDKNTVEAQCKKITKLTRITTFAANDTLLTQKFGTDQARIDDFKAQAVEANTMLQELKANATLSEQCPPIFAAQADGERCKTMAKFEKMVKLATNETNLQAEFEGNVTEIAEFKAKLPERTAKLATLQSNGTLSVFCAARSDRIACKQMIKLEGNIEMSHNTTALMAKFEGNTTKILEFQERTAKMQAKLDAITANTTLMATCNSLPQAGTDNSQENGNGAATPDAASGGVVDGGQGVGNGVSNGGVRNGGTAEAVRSLGLRIGGNMGAIVTTAMLAAGICAVL</sequence>
<dbReference type="EMBL" id="JAGPXD010000005">
    <property type="protein sequence ID" value="KAH7353400.1"/>
    <property type="molecule type" value="Genomic_DNA"/>
</dbReference>
<feature type="compositionally biased region" description="Polar residues" evidence="1">
    <location>
        <begin position="228"/>
        <end position="241"/>
    </location>
</feature>
<gene>
    <name evidence="3" type="ORF">B0T11DRAFT_320418</name>
</gene>
<name>A0A8K0T7Q7_9PEZI</name>
<dbReference type="AlphaFoldDB" id="A0A8K0T7Q7"/>